<dbReference type="SUPFAM" id="SSF47769">
    <property type="entry name" value="SAM/Pointed domain"/>
    <property type="match status" value="1"/>
</dbReference>
<dbReference type="InterPro" id="IPR013761">
    <property type="entry name" value="SAM/pointed_sf"/>
</dbReference>
<keyword evidence="1" id="KW-0677">Repeat</keyword>
<dbReference type="Gene3D" id="1.10.150.50">
    <property type="entry name" value="Transcription Factor, Ets-1"/>
    <property type="match status" value="1"/>
</dbReference>
<feature type="compositionally biased region" description="Low complexity" evidence="2">
    <location>
        <begin position="376"/>
        <end position="395"/>
    </location>
</feature>
<reference evidence="4" key="1">
    <citation type="submission" date="2022-12" db="EMBL/GenBank/DDBJ databases">
        <title>Chromosome-level genome assembly of the bean flower thrips Megalurothrips usitatus.</title>
        <authorList>
            <person name="Ma L."/>
            <person name="Liu Q."/>
            <person name="Li H."/>
            <person name="Cai W."/>
        </authorList>
    </citation>
    <scope>NUCLEOTIDE SEQUENCE</scope>
    <source>
        <strain evidence="4">Cailab_2022a</strain>
    </source>
</reference>
<evidence type="ECO:0000256" key="2">
    <source>
        <dbReference type="SAM" id="MobiDB-lite"/>
    </source>
</evidence>
<name>A0AAV7X9A3_9NEOP</name>
<dbReference type="GO" id="GO:0005737">
    <property type="term" value="C:cytoplasm"/>
    <property type="evidence" value="ECO:0007669"/>
    <property type="project" value="TreeGrafter"/>
</dbReference>
<keyword evidence="5" id="KW-1185">Reference proteome</keyword>
<dbReference type="AlphaFoldDB" id="A0AAV7X9A3"/>
<dbReference type="PANTHER" id="PTHR10627">
    <property type="entry name" value="SCP160"/>
    <property type="match status" value="1"/>
</dbReference>
<proteinExistence type="predicted"/>
<feature type="region of interest" description="Disordered" evidence="2">
    <location>
        <begin position="376"/>
        <end position="509"/>
    </location>
</feature>
<evidence type="ECO:0000256" key="1">
    <source>
        <dbReference type="ARBA" id="ARBA00022737"/>
    </source>
</evidence>
<feature type="compositionally biased region" description="Polar residues" evidence="2">
    <location>
        <begin position="525"/>
        <end position="544"/>
    </location>
</feature>
<accession>A0AAV7X9A3</accession>
<feature type="compositionally biased region" description="Basic and acidic residues" evidence="2">
    <location>
        <begin position="837"/>
        <end position="848"/>
    </location>
</feature>
<feature type="compositionally biased region" description="Low complexity" evidence="2">
    <location>
        <begin position="329"/>
        <end position="339"/>
    </location>
</feature>
<feature type="compositionally biased region" description="Low complexity" evidence="2">
    <location>
        <begin position="735"/>
        <end position="744"/>
    </location>
</feature>
<dbReference type="PANTHER" id="PTHR10627:SF69">
    <property type="entry name" value="PROTEIN BICAUDAL C"/>
    <property type="match status" value="1"/>
</dbReference>
<feature type="compositionally biased region" description="Low complexity" evidence="2">
    <location>
        <begin position="552"/>
        <end position="566"/>
    </location>
</feature>
<feature type="domain" description="SAM" evidence="3">
    <location>
        <begin position="865"/>
        <end position="929"/>
    </location>
</feature>
<feature type="region of interest" description="Disordered" evidence="2">
    <location>
        <begin position="192"/>
        <end position="269"/>
    </location>
</feature>
<feature type="region of interest" description="Disordered" evidence="2">
    <location>
        <begin position="143"/>
        <end position="180"/>
    </location>
</feature>
<feature type="compositionally biased region" description="Low complexity" evidence="2">
    <location>
        <begin position="209"/>
        <end position="224"/>
    </location>
</feature>
<dbReference type="SMART" id="SM00454">
    <property type="entry name" value="SAM"/>
    <property type="match status" value="1"/>
</dbReference>
<feature type="compositionally biased region" description="Polar residues" evidence="2">
    <location>
        <begin position="466"/>
        <end position="494"/>
    </location>
</feature>
<dbReference type="EMBL" id="JAPTSV010000011">
    <property type="protein sequence ID" value="KAJ1522527.1"/>
    <property type="molecule type" value="Genomic_DNA"/>
</dbReference>
<dbReference type="Proteomes" id="UP001075354">
    <property type="component" value="Chromosome 11"/>
</dbReference>
<sequence>MSCFADLVSTPSFVCRPAFRPLRGGGPVSARYSRDFIQGDDTPLSVSCPQIEREVILSGSDKDSKIPILHEYKKRPKSATAIAPDAPSRSLAWTEDKQAVSIPGGGASRRGVRPTGRECDVLVAPQALDTMGHVVYKAQPLHVTQDSPVSQPRPVSYHPGSTTAHESIYGRSGKTSAFPSRTYHSIKDLISSRFGSKGSKDGGDLESGTNATTLNNLPAAATHNGNGAPPQAAARYTGAAAEDGSSQPTRTPTTPRTRTAPGRKEDDYQHLPATALRHGGASSSYRQVEEDGAYGTTGAARVMRQPMYGQTKAPDGTPGGDSTYGHTKQGQAQAEQEAQTPKGVTYGGGLYQVVHDDHDPNEVYVDQDPYVRTPTAGVAASAATGQAEQSTAASTPAAPQVRRGSQSQPQGRPEDEDDDDEGGFVSDRARQSGHGGRGDVTAASQATGGPGSDYDKAGAGALDSGRGSTVYSSGTRSKASGASSQPCLDTSTEMAASPHGQTPGGHPCEWVDMVESELRQILDNSLGNTTGANSTLSESISSMTPPLPPLSPGGSSPGASPRASGRYGHSQSLPYGTKPDYSLMEFGGRKAVHAGLSASAKRVGGHAQVSGSARSWRQAGKQLSHKKKEQMQMSAKGGKIPLSALGLEDGAGLDLDSMLDGATNTEENNTSDDEDMSTTVDASDTRAIRKQLEGLEGMYSEVLKLLGVRKQRVQAARYQPSDPRVNKRRLYGSMSSLPSSVSSRPVRDLRDRRRHDDRKKVRDLEGINKRFQRLESHVVTLARSVAHLSSEMRTQHLMIREMEHIRSEMASLRTQTNMIAARSQSQSVPRGLNQLLADKDPRKDRLRDPAAITNPSRVKKLTKFFGDEPPLLRIFLKKLGYEKYAGAFEQERVGMVELPYLTEERLQKMGIPMGPRLRILQEAQISACRDTVYVV</sequence>
<evidence type="ECO:0000313" key="5">
    <source>
        <dbReference type="Proteomes" id="UP001075354"/>
    </source>
</evidence>
<evidence type="ECO:0000313" key="4">
    <source>
        <dbReference type="EMBL" id="KAJ1522527.1"/>
    </source>
</evidence>
<organism evidence="4 5">
    <name type="scientific">Megalurothrips usitatus</name>
    <name type="common">bean blossom thrips</name>
    <dbReference type="NCBI Taxonomy" id="439358"/>
    <lineage>
        <taxon>Eukaryota</taxon>
        <taxon>Metazoa</taxon>
        <taxon>Ecdysozoa</taxon>
        <taxon>Arthropoda</taxon>
        <taxon>Hexapoda</taxon>
        <taxon>Insecta</taxon>
        <taxon>Pterygota</taxon>
        <taxon>Neoptera</taxon>
        <taxon>Paraneoptera</taxon>
        <taxon>Thysanoptera</taxon>
        <taxon>Terebrantia</taxon>
        <taxon>Thripoidea</taxon>
        <taxon>Thripidae</taxon>
        <taxon>Megalurothrips</taxon>
    </lineage>
</organism>
<dbReference type="Pfam" id="PF00536">
    <property type="entry name" value="SAM_1"/>
    <property type="match status" value="1"/>
</dbReference>
<feature type="region of interest" description="Disordered" evidence="2">
    <location>
        <begin position="298"/>
        <end position="355"/>
    </location>
</feature>
<gene>
    <name evidence="4" type="ORF">ONE63_001714</name>
</gene>
<evidence type="ECO:0000259" key="3">
    <source>
        <dbReference type="SMART" id="SM00454"/>
    </source>
</evidence>
<dbReference type="InterPro" id="IPR001660">
    <property type="entry name" value="SAM"/>
</dbReference>
<feature type="region of interest" description="Disordered" evidence="2">
    <location>
        <begin position="525"/>
        <end position="574"/>
    </location>
</feature>
<feature type="compositionally biased region" description="Low complexity" evidence="2">
    <location>
        <begin position="248"/>
        <end position="259"/>
    </location>
</feature>
<feature type="region of interest" description="Disordered" evidence="2">
    <location>
        <begin position="717"/>
        <end position="758"/>
    </location>
</feature>
<feature type="region of interest" description="Disordered" evidence="2">
    <location>
        <begin position="821"/>
        <end position="848"/>
    </location>
</feature>
<dbReference type="CDD" id="cd09487">
    <property type="entry name" value="SAM_superfamily"/>
    <property type="match status" value="1"/>
</dbReference>
<comment type="caution">
    <text evidence="4">The sequence shown here is derived from an EMBL/GenBank/DDBJ whole genome shotgun (WGS) entry which is preliminary data.</text>
</comment>
<feature type="region of interest" description="Disordered" evidence="2">
    <location>
        <begin position="658"/>
        <end position="681"/>
    </location>
</feature>
<protein>
    <recommendedName>
        <fullName evidence="3">SAM domain-containing protein</fullName>
    </recommendedName>
</protein>